<dbReference type="AlphaFoldDB" id="A0A915KI30"/>
<protein>
    <submittedName>
        <fullName evidence="2">Uncharacterized protein</fullName>
    </submittedName>
</protein>
<reference evidence="2" key="1">
    <citation type="submission" date="2022-11" db="UniProtKB">
        <authorList>
            <consortium name="WormBaseParasite"/>
        </authorList>
    </citation>
    <scope>IDENTIFICATION</scope>
</reference>
<name>A0A915KI30_ROMCU</name>
<proteinExistence type="predicted"/>
<dbReference type="WBParaSite" id="nRc.2.0.1.t38403-RA">
    <property type="protein sequence ID" value="nRc.2.0.1.t38403-RA"/>
    <property type="gene ID" value="nRc.2.0.1.g38403"/>
</dbReference>
<evidence type="ECO:0000313" key="2">
    <source>
        <dbReference type="WBParaSite" id="nRc.2.0.1.t38403-RA"/>
    </source>
</evidence>
<accession>A0A915KI30</accession>
<evidence type="ECO:0000313" key="1">
    <source>
        <dbReference type="Proteomes" id="UP000887565"/>
    </source>
</evidence>
<dbReference type="Proteomes" id="UP000887565">
    <property type="component" value="Unplaced"/>
</dbReference>
<sequence length="60" mass="6983">MLLASVSTDPSTNSKVPLKSCQGDRGELLFIIDFNEVHRLMFNFKIHFTYSSLRLPQYLY</sequence>
<keyword evidence="1" id="KW-1185">Reference proteome</keyword>
<organism evidence="1 2">
    <name type="scientific">Romanomermis culicivorax</name>
    <name type="common">Nematode worm</name>
    <dbReference type="NCBI Taxonomy" id="13658"/>
    <lineage>
        <taxon>Eukaryota</taxon>
        <taxon>Metazoa</taxon>
        <taxon>Ecdysozoa</taxon>
        <taxon>Nematoda</taxon>
        <taxon>Enoplea</taxon>
        <taxon>Dorylaimia</taxon>
        <taxon>Mermithida</taxon>
        <taxon>Mermithoidea</taxon>
        <taxon>Mermithidae</taxon>
        <taxon>Romanomermis</taxon>
    </lineage>
</organism>